<evidence type="ECO:0000313" key="1">
    <source>
        <dbReference type="RefSeq" id="XP_059601913.1"/>
    </source>
</evidence>
<sequence length="137" mass="16090">MSDRETRHAYTTYTHFTYSTRPKRDGRADERTHHFTLPKEEMKIGRCIRIGLSFFHTLYIMGLIDKLVARKHRLHNGTGATITEYAVKRCACRENRPELKRAHHDRKGIFRRILTCWLSGPDPTDPTRPTDHVLVSF</sequence>
<proteinExistence type="predicted"/>
<accession>A0AAJ8BQN7</accession>
<name>A0AAJ8BQN7_ASPNG</name>
<dbReference type="AlphaFoldDB" id="A0AAJ8BQN7"/>
<dbReference type="KEGG" id="ang:An12g08190"/>
<dbReference type="GeneID" id="84592669"/>
<reference evidence="1" key="1">
    <citation type="submission" date="2025-02" db="EMBL/GenBank/DDBJ databases">
        <authorList>
            <consortium name="NCBI Genome Project"/>
        </authorList>
    </citation>
    <scope>NUCLEOTIDE SEQUENCE</scope>
</reference>
<gene>
    <name evidence="1" type="ORF">An12g08190</name>
</gene>
<dbReference type="RefSeq" id="XP_059601913.1">
    <property type="nucleotide sequence ID" value="XM_059743574.1"/>
</dbReference>
<protein>
    <submittedName>
        <fullName evidence="1">Uncharacterized protein</fullName>
    </submittedName>
</protein>
<reference evidence="1" key="2">
    <citation type="submission" date="2025-08" db="UniProtKB">
        <authorList>
            <consortium name="RefSeq"/>
        </authorList>
    </citation>
    <scope>IDENTIFICATION</scope>
</reference>
<dbReference type="VEuPathDB" id="FungiDB:An12g08190"/>
<organism evidence="1">
    <name type="scientific">Aspergillus niger</name>
    <dbReference type="NCBI Taxonomy" id="5061"/>
    <lineage>
        <taxon>Eukaryota</taxon>
        <taxon>Fungi</taxon>
        <taxon>Dikarya</taxon>
        <taxon>Ascomycota</taxon>
        <taxon>Pezizomycotina</taxon>
        <taxon>Eurotiomycetes</taxon>
        <taxon>Eurotiomycetidae</taxon>
        <taxon>Eurotiales</taxon>
        <taxon>Aspergillaceae</taxon>
        <taxon>Aspergillus</taxon>
        <taxon>Aspergillus subgen. Circumdati</taxon>
    </lineage>
</organism>